<organism evidence="3 4">
    <name type="scientific">Pseudooceanicola lipolyticus</name>
    <dbReference type="NCBI Taxonomy" id="2029104"/>
    <lineage>
        <taxon>Bacteria</taxon>
        <taxon>Pseudomonadati</taxon>
        <taxon>Pseudomonadota</taxon>
        <taxon>Alphaproteobacteria</taxon>
        <taxon>Rhodobacterales</taxon>
        <taxon>Paracoccaceae</taxon>
        <taxon>Pseudooceanicola</taxon>
    </lineage>
</organism>
<gene>
    <name evidence="3" type="ORF">CVM52_06170</name>
</gene>
<dbReference type="OrthoDB" id="9806768at2"/>
<reference evidence="3 4" key="1">
    <citation type="journal article" date="2018" name="Int. J. Syst. Evol. Microbiol.">
        <title>Pseudooceanicola lipolyticus sp. nov., a marine alphaproteobacterium, reclassification of Oceanicola flagellatus as Pseudooceanicola flagellatus comb. nov. and emended description of the genus Pseudooceanicola.</title>
        <authorList>
            <person name="Huang M.-M."/>
            <person name="Guo L.-L."/>
            <person name="Wu Y.-H."/>
            <person name="Lai Q.-L."/>
            <person name="Shao Z.-Z."/>
            <person name="Wang C.-S."/>
            <person name="Wu M."/>
            <person name="Xu X.-W."/>
        </authorList>
    </citation>
    <scope>NUCLEOTIDE SEQUENCE [LARGE SCALE GENOMIC DNA]</scope>
    <source>
        <strain evidence="3 4">157</strain>
    </source>
</reference>
<keyword evidence="1" id="KW-0560">Oxidoreductase</keyword>
<dbReference type="InterPro" id="IPR003430">
    <property type="entry name" value="Phenol_Hydrox"/>
</dbReference>
<dbReference type="GO" id="GO:0016709">
    <property type="term" value="F:oxidoreductase activity, acting on paired donors, with incorporation or reduction of molecular oxygen, NAD(P)H as one donor, and incorporation of one atom of oxygen"/>
    <property type="evidence" value="ECO:0007669"/>
    <property type="project" value="InterPro"/>
</dbReference>
<accession>A0A2M8J487</accession>
<dbReference type="InterPro" id="IPR012348">
    <property type="entry name" value="RNR-like"/>
</dbReference>
<evidence type="ECO:0000313" key="3">
    <source>
        <dbReference type="EMBL" id="PJE37578.1"/>
    </source>
</evidence>
<dbReference type="AlphaFoldDB" id="A0A2M8J487"/>
<dbReference type="PIRSF" id="PIRSF000040">
    <property type="entry name" value="MMOH_comp"/>
    <property type="match status" value="1"/>
</dbReference>
<evidence type="ECO:0000256" key="1">
    <source>
        <dbReference type="ARBA" id="ARBA00023002"/>
    </source>
</evidence>
<dbReference type="InterPro" id="IPR009078">
    <property type="entry name" value="Ferritin-like_SF"/>
</dbReference>
<dbReference type="SUPFAM" id="SSF47240">
    <property type="entry name" value="Ferritin-like"/>
    <property type="match status" value="1"/>
</dbReference>
<dbReference type="EMBL" id="PGTB01000012">
    <property type="protein sequence ID" value="PJE37578.1"/>
    <property type="molecule type" value="Genomic_DNA"/>
</dbReference>
<comment type="caution">
    <text evidence="3">The sequence shown here is derived from an EMBL/GenBank/DDBJ whole genome shotgun (WGS) entry which is preliminary data.</text>
</comment>
<dbReference type="Pfam" id="PF02332">
    <property type="entry name" value="Phenol_Hydrox"/>
    <property type="match status" value="1"/>
</dbReference>
<dbReference type="InterPro" id="IPR012078">
    <property type="entry name" value="MP_mOase_hydro"/>
</dbReference>
<proteinExistence type="predicted"/>
<dbReference type="RefSeq" id="WP_100161633.1">
    <property type="nucleotide sequence ID" value="NZ_PGTB01000012.1"/>
</dbReference>
<protein>
    <submittedName>
        <fullName evidence="3">Toluene hydroxylase</fullName>
    </submittedName>
</protein>
<sequence>MIANSKTRKRKQPWSLWNERRVPSEYEAVTYKFHNHFRNEPAPFELSEEWGINVFYKTNREGSALVAAVEDWEGYRDTRAYTYRRYVEDQKDREVYCDNLIDEFETRNHYASLAPAWLDFLGEFYLPVRFAGHAQQMSAVYIGQMAPSAFVTNTFYFQMANEMRRVQRQAYLAQVLAMDTERPELADSNRTRATWTGGATWQGLRELIEKQLCAYDFGEAFASRQLVLRPIFDHLFNTEFARIAEANDDRLLTMLHDDFRTYDEAYAVANTQGFVQYAVECGDGNAELLRSLASRWQPLGEKAARGIAEGFAQAQGADSADAIVERTLAAQSELISSCGL</sequence>
<keyword evidence="4" id="KW-1185">Reference proteome</keyword>
<evidence type="ECO:0000256" key="2">
    <source>
        <dbReference type="ARBA" id="ARBA00023033"/>
    </source>
</evidence>
<dbReference type="Gene3D" id="1.10.620.20">
    <property type="entry name" value="Ribonucleotide Reductase, subunit A"/>
    <property type="match status" value="1"/>
</dbReference>
<keyword evidence="2" id="KW-0503">Monooxygenase</keyword>
<name>A0A2M8J487_9RHOB</name>
<dbReference type="Proteomes" id="UP000231553">
    <property type="component" value="Unassembled WGS sequence"/>
</dbReference>
<evidence type="ECO:0000313" key="4">
    <source>
        <dbReference type="Proteomes" id="UP000231553"/>
    </source>
</evidence>